<name>A0A2A6CVN2_PRIPA</name>
<evidence type="ECO:0000313" key="1">
    <source>
        <dbReference type="EnsemblMetazoa" id="PPA44285.1"/>
    </source>
</evidence>
<dbReference type="AlphaFoldDB" id="A0A2A6CVN2"/>
<proteinExistence type="predicted"/>
<reference evidence="1" key="2">
    <citation type="submission" date="2022-06" db="UniProtKB">
        <authorList>
            <consortium name="EnsemblMetazoa"/>
        </authorList>
    </citation>
    <scope>IDENTIFICATION</scope>
    <source>
        <strain evidence="1">PS312</strain>
    </source>
</reference>
<sequence length="70" mass="8208">MMSRVSSKIHDDEKVEKKVQRETIQCTNKENALIIFFNKDVDKFLADNIIEEFKTDATIYIRHIGCKCTN</sequence>
<organism evidence="1 2">
    <name type="scientific">Pristionchus pacificus</name>
    <name type="common">Parasitic nematode worm</name>
    <dbReference type="NCBI Taxonomy" id="54126"/>
    <lineage>
        <taxon>Eukaryota</taxon>
        <taxon>Metazoa</taxon>
        <taxon>Ecdysozoa</taxon>
        <taxon>Nematoda</taxon>
        <taxon>Chromadorea</taxon>
        <taxon>Rhabditida</taxon>
        <taxon>Rhabditina</taxon>
        <taxon>Diplogasteromorpha</taxon>
        <taxon>Diplogasteroidea</taxon>
        <taxon>Neodiplogasteridae</taxon>
        <taxon>Pristionchus</taxon>
    </lineage>
</organism>
<protein>
    <submittedName>
        <fullName evidence="1">Uncharacterized protein</fullName>
    </submittedName>
</protein>
<reference evidence="2" key="1">
    <citation type="journal article" date="2008" name="Nat. Genet.">
        <title>The Pristionchus pacificus genome provides a unique perspective on nematode lifestyle and parasitism.</title>
        <authorList>
            <person name="Dieterich C."/>
            <person name="Clifton S.W."/>
            <person name="Schuster L.N."/>
            <person name="Chinwalla A."/>
            <person name="Delehaunty K."/>
            <person name="Dinkelacker I."/>
            <person name="Fulton L."/>
            <person name="Fulton R."/>
            <person name="Godfrey J."/>
            <person name="Minx P."/>
            <person name="Mitreva M."/>
            <person name="Roeseler W."/>
            <person name="Tian H."/>
            <person name="Witte H."/>
            <person name="Yang S.P."/>
            <person name="Wilson R.K."/>
            <person name="Sommer R.J."/>
        </authorList>
    </citation>
    <scope>NUCLEOTIDE SEQUENCE [LARGE SCALE GENOMIC DNA]</scope>
    <source>
        <strain evidence="2">PS312</strain>
    </source>
</reference>
<accession>A0A2A6CVN2</accession>
<dbReference type="EnsemblMetazoa" id="PPA44285.1">
    <property type="protein sequence ID" value="PPA44285.1"/>
    <property type="gene ID" value="WBGene00282654"/>
</dbReference>
<evidence type="ECO:0000313" key="2">
    <source>
        <dbReference type="Proteomes" id="UP000005239"/>
    </source>
</evidence>
<gene>
    <name evidence="1" type="primary">WBGene00282654</name>
</gene>
<accession>A0A8R1V1W5</accession>
<keyword evidence="2" id="KW-1185">Reference proteome</keyword>
<dbReference type="Proteomes" id="UP000005239">
    <property type="component" value="Unassembled WGS sequence"/>
</dbReference>